<dbReference type="InterPro" id="IPR036679">
    <property type="entry name" value="FlgN-like_sf"/>
</dbReference>
<evidence type="ECO:0000256" key="2">
    <source>
        <dbReference type="SAM" id="MobiDB-lite"/>
    </source>
</evidence>
<reference evidence="3 4" key="1">
    <citation type="submission" date="2017-11" db="EMBL/GenBank/DDBJ databases">
        <title>Bacillus camelliae sp. nov., isolated from pu'er tea.</title>
        <authorList>
            <person name="Niu L."/>
        </authorList>
    </citation>
    <scope>NUCLEOTIDE SEQUENCE [LARGE SCALE GENOMIC DNA]</scope>
    <source>
        <strain evidence="3 4">7578-1</strain>
    </source>
</reference>
<comment type="caution">
    <text evidence="3">The sequence shown here is derived from an EMBL/GenBank/DDBJ whole genome shotgun (WGS) entry which is preliminary data.</text>
</comment>
<accession>A0A2N3LNW9</accession>
<dbReference type="AlphaFoldDB" id="A0A2N3LNW9"/>
<evidence type="ECO:0000256" key="1">
    <source>
        <dbReference type="ARBA" id="ARBA00022795"/>
    </source>
</evidence>
<dbReference type="Proteomes" id="UP000233440">
    <property type="component" value="Unassembled WGS sequence"/>
</dbReference>
<protein>
    <submittedName>
        <fullName evidence="3">Flagellar protein FlgN</fullName>
    </submittedName>
</protein>
<keyword evidence="3" id="KW-0966">Cell projection</keyword>
<dbReference type="SUPFAM" id="SSF140566">
    <property type="entry name" value="FlgN-like"/>
    <property type="match status" value="1"/>
</dbReference>
<keyword evidence="3" id="KW-0969">Cilium</keyword>
<dbReference type="EMBL" id="PIQO01000002">
    <property type="protein sequence ID" value="PKR86285.1"/>
    <property type="molecule type" value="Genomic_DNA"/>
</dbReference>
<dbReference type="RefSeq" id="WP_101352924.1">
    <property type="nucleotide sequence ID" value="NZ_PIQO01000002.1"/>
</dbReference>
<keyword evidence="4" id="KW-1185">Reference proteome</keyword>
<dbReference type="InterPro" id="IPR007809">
    <property type="entry name" value="FlgN-like"/>
</dbReference>
<sequence length="159" mass="18354">MSEPLITVLENLYKLHESLYKLSLKKTTIIKENDMEGLQQLLKDEQTHIAAINTLELERQKVANDFLHTDKDVTISECIDAAPIELKEKLSFLQTQIIEIVDKLKEQNELNQSLIYLSLQYVNMTLDLIQPKPESYTYGRPNQPRTTQKPSFTAFDSKA</sequence>
<dbReference type="Pfam" id="PF05130">
    <property type="entry name" value="FlgN"/>
    <property type="match status" value="1"/>
</dbReference>
<name>A0A2N3LNW9_9BACI</name>
<dbReference type="OrthoDB" id="2381500at2"/>
<organism evidence="3 4">
    <name type="scientific">Heyndrickxia camelliae</name>
    <dbReference type="NCBI Taxonomy" id="1707093"/>
    <lineage>
        <taxon>Bacteria</taxon>
        <taxon>Bacillati</taxon>
        <taxon>Bacillota</taxon>
        <taxon>Bacilli</taxon>
        <taxon>Bacillales</taxon>
        <taxon>Bacillaceae</taxon>
        <taxon>Heyndrickxia</taxon>
    </lineage>
</organism>
<evidence type="ECO:0000313" key="4">
    <source>
        <dbReference type="Proteomes" id="UP000233440"/>
    </source>
</evidence>
<dbReference type="GO" id="GO:0044780">
    <property type="term" value="P:bacterial-type flagellum assembly"/>
    <property type="evidence" value="ECO:0007669"/>
    <property type="project" value="InterPro"/>
</dbReference>
<gene>
    <name evidence="3" type="ORF">CWO92_04075</name>
</gene>
<evidence type="ECO:0000313" key="3">
    <source>
        <dbReference type="EMBL" id="PKR86285.1"/>
    </source>
</evidence>
<dbReference type="Gene3D" id="1.20.58.300">
    <property type="entry name" value="FlgN-like"/>
    <property type="match status" value="1"/>
</dbReference>
<proteinExistence type="predicted"/>
<keyword evidence="3" id="KW-0282">Flagellum</keyword>
<keyword evidence="1" id="KW-1005">Bacterial flagellum biogenesis</keyword>
<feature type="region of interest" description="Disordered" evidence="2">
    <location>
        <begin position="134"/>
        <end position="159"/>
    </location>
</feature>